<evidence type="ECO:0000256" key="2">
    <source>
        <dbReference type="SAM" id="Phobius"/>
    </source>
</evidence>
<dbReference type="EMBL" id="JAAAIN010003998">
    <property type="protein sequence ID" value="KAG0283172.1"/>
    <property type="molecule type" value="Genomic_DNA"/>
</dbReference>
<protein>
    <submittedName>
        <fullName evidence="3">Uncharacterized protein</fullName>
    </submittedName>
</protein>
<keyword evidence="4" id="KW-1185">Reference proteome</keyword>
<feature type="transmembrane region" description="Helical" evidence="2">
    <location>
        <begin position="39"/>
        <end position="62"/>
    </location>
</feature>
<feature type="transmembrane region" description="Helical" evidence="2">
    <location>
        <begin position="6"/>
        <end position="27"/>
    </location>
</feature>
<dbReference type="Pfam" id="PF07690">
    <property type="entry name" value="MFS_1"/>
    <property type="match status" value="1"/>
</dbReference>
<keyword evidence="2" id="KW-0812">Transmembrane</keyword>
<dbReference type="InterPro" id="IPR036259">
    <property type="entry name" value="MFS_trans_sf"/>
</dbReference>
<keyword evidence="2" id="KW-0472">Membrane</keyword>
<feature type="transmembrane region" description="Helical" evidence="2">
    <location>
        <begin position="68"/>
        <end position="90"/>
    </location>
</feature>
<evidence type="ECO:0000313" key="4">
    <source>
        <dbReference type="Proteomes" id="UP000823405"/>
    </source>
</evidence>
<evidence type="ECO:0000313" key="3">
    <source>
        <dbReference type="EMBL" id="KAG0283172.1"/>
    </source>
</evidence>
<dbReference type="Gene3D" id="1.20.1250.20">
    <property type="entry name" value="MFS general substrate transporter like domains"/>
    <property type="match status" value="1"/>
</dbReference>
<dbReference type="GO" id="GO:0022857">
    <property type="term" value="F:transmembrane transporter activity"/>
    <property type="evidence" value="ECO:0007669"/>
    <property type="project" value="InterPro"/>
</dbReference>
<name>A0A9P6QQX1_9FUNG</name>
<comment type="subcellular location">
    <subcellularLocation>
        <location evidence="1">Membrane</location>
        <topology evidence="1">Multi-pass membrane protein</topology>
    </subcellularLocation>
</comment>
<keyword evidence="2" id="KW-1133">Transmembrane helix</keyword>
<dbReference type="AlphaFoldDB" id="A0A9P6QQX1"/>
<evidence type="ECO:0000256" key="1">
    <source>
        <dbReference type="ARBA" id="ARBA00004141"/>
    </source>
</evidence>
<dbReference type="Proteomes" id="UP000823405">
    <property type="component" value="Unassembled WGS sequence"/>
</dbReference>
<accession>A0A9P6QQX1</accession>
<proteinExistence type="predicted"/>
<dbReference type="InterPro" id="IPR011701">
    <property type="entry name" value="MFS"/>
</dbReference>
<gene>
    <name evidence="3" type="ORF">BGZ97_008638</name>
</gene>
<reference evidence="3" key="1">
    <citation type="journal article" date="2020" name="Fungal Divers.">
        <title>Resolving the Mortierellaceae phylogeny through synthesis of multi-gene phylogenetics and phylogenomics.</title>
        <authorList>
            <person name="Vandepol N."/>
            <person name="Liber J."/>
            <person name="Desiro A."/>
            <person name="Na H."/>
            <person name="Kennedy M."/>
            <person name="Barry K."/>
            <person name="Grigoriev I.V."/>
            <person name="Miller A.N."/>
            <person name="O'Donnell K."/>
            <person name="Stajich J.E."/>
            <person name="Bonito G."/>
        </authorList>
    </citation>
    <scope>NUCLEOTIDE SEQUENCE</scope>
    <source>
        <strain evidence="3">NVP60</strain>
    </source>
</reference>
<sequence length="132" mass="14506">MIICLVVLGGMSAAYLTPVIGEITAVVRITGEGDGFGRALGLFNALMSVAMVVAPLLSAIMYEKTSMIWTTVLIGAMSLTQVPVMALFIADKRQKALDQQQYEDTMNEQARILELARIHKEKMQQQQQQVFG</sequence>
<comment type="caution">
    <text evidence="3">The sequence shown here is derived from an EMBL/GenBank/DDBJ whole genome shotgun (WGS) entry which is preliminary data.</text>
</comment>
<dbReference type="OrthoDB" id="2413155at2759"/>
<dbReference type="SUPFAM" id="SSF103473">
    <property type="entry name" value="MFS general substrate transporter"/>
    <property type="match status" value="1"/>
</dbReference>
<organism evidence="3 4">
    <name type="scientific">Linnemannia gamsii</name>
    <dbReference type="NCBI Taxonomy" id="64522"/>
    <lineage>
        <taxon>Eukaryota</taxon>
        <taxon>Fungi</taxon>
        <taxon>Fungi incertae sedis</taxon>
        <taxon>Mucoromycota</taxon>
        <taxon>Mortierellomycotina</taxon>
        <taxon>Mortierellomycetes</taxon>
        <taxon>Mortierellales</taxon>
        <taxon>Mortierellaceae</taxon>
        <taxon>Linnemannia</taxon>
    </lineage>
</organism>
<dbReference type="GO" id="GO:0016020">
    <property type="term" value="C:membrane"/>
    <property type="evidence" value="ECO:0007669"/>
    <property type="project" value="UniProtKB-SubCell"/>
</dbReference>